<evidence type="ECO:0000313" key="13">
    <source>
        <dbReference type="Proteomes" id="UP000068905"/>
    </source>
</evidence>
<dbReference type="InterPro" id="IPR014721">
    <property type="entry name" value="Ribsml_uS5_D2-typ_fold_subgr"/>
</dbReference>
<dbReference type="HAMAP" id="MF_00938">
    <property type="entry name" value="ParE_type1"/>
    <property type="match status" value="1"/>
</dbReference>
<feature type="domain" description="Toprim" evidence="11">
    <location>
        <begin position="411"/>
        <end position="524"/>
    </location>
</feature>
<dbReference type="GO" id="GO:0003918">
    <property type="term" value="F:DNA topoisomerase type II (double strand cut, ATP-hydrolyzing) activity"/>
    <property type="evidence" value="ECO:0007669"/>
    <property type="project" value="UniProtKB-UniRule"/>
</dbReference>
<evidence type="ECO:0000256" key="5">
    <source>
        <dbReference type="ARBA" id="ARBA00022840"/>
    </source>
</evidence>
<dbReference type="InterPro" id="IPR013506">
    <property type="entry name" value="Topo_IIA_bsu_dom2"/>
</dbReference>
<dbReference type="SMART" id="SM00433">
    <property type="entry name" value="TOP2c"/>
    <property type="match status" value="1"/>
</dbReference>
<dbReference type="InterPro" id="IPR003594">
    <property type="entry name" value="HATPase_dom"/>
</dbReference>
<comment type="function">
    <text evidence="10">Topoisomerase IV is essential for chromosome segregation. It relaxes supercoiled DNA. Performs the decatenation events required during the replication of a circular DNA molecule.</text>
</comment>
<comment type="similarity">
    <text evidence="10">Belongs to the type II topoisomerase family. ParE type 1 subfamily.</text>
</comment>
<name>A0A0M4LD83_9GAMM</name>
<keyword evidence="6" id="KW-0460">Magnesium</keyword>
<dbReference type="Proteomes" id="UP000068905">
    <property type="component" value="Chromosome"/>
</dbReference>
<dbReference type="InterPro" id="IPR018522">
    <property type="entry name" value="TopoIIA_CS"/>
</dbReference>
<dbReference type="GO" id="GO:0006265">
    <property type="term" value="P:DNA topological change"/>
    <property type="evidence" value="ECO:0007669"/>
    <property type="project" value="UniProtKB-UniRule"/>
</dbReference>
<dbReference type="GO" id="GO:0046872">
    <property type="term" value="F:metal ion binding"/>
    <property type="evidence" value="ECO:0007669"/>
    <property type="project" value="UniProtKB-KW"/>
</dbReference>
<dbReference type="STRING" id="1125411.W908_04170"/>
<proteinExistence type="inferred from homology"/>
<dbReference type="FunFam" id="3.30.565.10:FF:000002">
    <property type="entry name" value="DNA gyrase subunit B"/>
    <property type="match status" value="1"/>
</dbReference>
<protein>
    <recommendedName>
        <fullName evidence="10">DNA topoisomerase 4 subunit B</fullName>
        <ecNumber evidence="10">5.6.2.2</ecNumber>
    </recommendedName>
    <alternativeName>
        <fullName evidence="10">Topoisomerase IV subunit B</fullName>
    </alternativeName>
</protein>
<dbReference type="GO" id="GO:0003677">
    <property type="term" value="F:DNA binding"/>
    <property type="evidence" value="ECO:0007669"/>
    <property type="project" value="UniProtKB-UniRule"/>
</dbReference>
<feature type="binding site" evidence="10">
    <location>
        <position position="68"/>
    </location>
    <ligand>
        <name>ATP</name>
        <dbReference type="ChEBI" id="CHEBI:30616"/>
    </ligand>
</feature>
<keyword evidence="3" id="KW-0479">Metal-binding</keyword>
<reference evidence="12 13" key="1">
    <citation type="journal article" date="2015" name="Genome Announc.">
        <title>Genome Sequence of 'Candidatus Thioglobus singularis' Strain PS1, a Mixotroph from the SUP05 Clade of Marine Gammaproteobacteria.</title>
        <authorList>
            <person name="Marshall K.T."/>
            <person name="Morris R.M."/>
        </authorList>
    </citation>
    <scope>NUCLEOTIDE SEQUENCE [LARGE SCALE GENOMIC DNA]</scope>
    <source>
        <strain evidence="12 13">PS1</strain>
    </source>
</reference>
<dbReference type="Pfam" id="PF00986">
    <property type="entry name" value="DNA_gyraseB_C"/>
    <property type="match status" value="1"/>
</dbReference>
<feature type="site" description="Interaction with DNA" evidence="10">
    <location>
        <position position="614"/>
    </location>
</feature>
<dbReference type="KEGG" id="tsn:W908_04170"/>
<comment type="cofactor">
    <cofactor evidence="2">
        <name>Mg(2+)</name>
        <dbReference type="ChEBI" id="CHEBI:18420"/>
    </cofactor>
</comment>
<keyword evidence="8 10" id="KW-0238">DNA-binding</keyword>
<evidence type="ECO:0000256" key="1">
    <source>
        <dbReference type="ARBA" id="ARBA00000185"/>
    </source>
</evidence>
<dbReference type="NCBIfam" id="TIGR01055">
    <property type="entry name" value="parE_Gneg"/>
    <property type="match status" value="1"/>
</dbReference>
<dbReference type="SMART" id="SM00387">
    <property type="entry name" value="HATPase_c"/>
    <property type="match status" value="1"/>
</dbReference>
<evidence type="ECO:0000256" key="2">
    <source>
        <dbReference type="ARBA" id="ARBA00001946"/>
    </source>
</evidence>
<feature type="binding site" evidence="10">
    <location>
        <begin position="109"/>
        <end position="115"/>
    </location>
    <ligand>
        <name>ATP</name>
        <dbReference type="ChEBI" id="CHEBI:30616"/>
    </ligand>
</feature>
<keyword evidence="13" id="KW-1185">Reference proteome</keyword>
<dbReference type="InterPro" id="IPR005737">
    <property type="entry name" value="TopoIV_B_Gneg"/>
</dbReference>
<dbReference type="SUPFAM" id="SSF55874">
    <property type="entry name" value="ATPase domain of HSP90 chaperone/DNA topoisomerase II/histidine kinase"/>
    <property type="match status" value="1"/>
</dbReference>
<dbReference type="OrthoDB" id="9802808at2"/>
<dbReference type="EC" id="5.6.2.2" evidence="10"/>
<dbReference type="Pfam" id="PF01751">
    <property type="entry name" value="Toprim"/>
    <property type="match status" value="1"/>
</dbReference>
<dbReference type="SUPFAM" id="SSF56719">
    <property type="entry name" value="Type II DNA topoisomerase"/>
    <property type="match status" value="1"/>
</dbReference>
<evidence type="ECO:0000256" key="6">
    <source>
        <dbReference type="ARBA" id="ARBA00022842"/>
    </source>
</evidence>
<dbReference type="Pfam" id="PF02518">
    <property type="entry name" value="HATPase_c"/>
    <property type="match status" value="1"/>
</dbReference>
<dbReference type="Gene3D" id="3.30.230.10">
    <property type="match status" value="1"/>
</dbReference>
<feature type="binding site" evidence="10">
    <location>
        <position position="41"/>
    </location>
    <ligand>
        <name>ATP</name>
        <dbReference type="ChEBI" id="CHEBI:30616"/>
    </ligand>
</feature>
<evidence type="ECO:0000256" key="10">
    <source>
        <dbReference type="HAMAP-Rule" id="MF_00938"/>
    </source>
</evidence>
<dbReference type="GO" id="GO:0007059">
    <property type="term" value="P:chromosome segregation"/>
    <property type="evidence" value="ECO:0007669"/>
    <property type="project" value="UniProtKB-UniRule"/>
</dbReference>
<keyword evidence="7 10" id="KW-0799">Topoisomerase</keyword>
<dbReference type="GO" id="GO:0005524">
    <property type="term" value="F:ATP binding"/>
    <property type="evidence" value="ECO:0007669"/>
    <property type="project" value="UniProtKB-UniRule"/>
</dbReference>
<dbReference type="PANTHER" id="PTHR45866:SF4">
    <property type="entry name" value="DNA TOPOISOMERASE 4 SUBUNIT B"/>
    <property type="match status" value="1"/>
</dbReference>
<dbReference type="CDD" id="cd16928">
    <property type="entry name" value="HATPase_GyrB-like"/>
    <property type="match status" value="1"/>
</dbReference>
<dbReference type="InterPro" id="IPR006171">
    <property type="entry name" value="TOPRIM_dom"/>
</dbReference>
<comment type="subunit">
    <text evidence="10">Heterotetramer composed of ParC and ParE.</text>
</comment>
<dbReference type="AlphaFoldDB" id="A0A0M4LD83"/>
<evidence type="ECO:0000313" key="12">
    <source>
        <dbReference type="EMBL" id="ALE01844.1"/>
    </source>
</evidence>
<dbReference type="InterPro" id="IPR020568">
    <property type="entry name" value="Ribosomal_Su5_D2-typ_SF"/>
</dbReference>
<keyword evidence="4 10" id="KW-0547">Nucleotide-binding</keyword>
<dbReference type="SUPFAM" id="SSF54211">
    <property type="entry name" value="Ribosomal protein S5 domain 2-like"/>
    <property type="match status" value="1"/>
</dbReference>
<evidence type="ECO:0000256" key="8">
    <source>
        <dbReference type="ARBA" id="ARBA00023125"/>
    </source>
</evidence>
<sequence length="627" mass="69750">MSNYDASSIEVLTGLEPVKKRPGMYTDTENPNHLAQEVVDNSVDEAVSGYATQINVTLHTDNSMSVEDNGRGIPIDIHPKEGTPAVEVILTKLHAGGKFSNDSYQFSGGLHGVGISVVNALSSSIEVWIKRDAKQYYMKFESSVKSNDLEEIGAVGKRNTGTLIKFMPDAKFFDSVKFSIKKLRHNLRSKAVLCPGLEVNFKNEIDETEDTWVFKDGIKDYLQASLDALECIPSIPFVISFETKEEQLDCALTWTENTSNITAESFVNLIPTIGGGTHVNGLRSGLTDALKEFCEFRNLIPKNIKLTPDDVWQRIAYVLSIKILDPQFSGQTKERLSSRECASFVSGIVKDSFSLWLNQHTDIAEKIAELAILNAQSRLKTAKKVVRKKIVSGPALPGKLSDCTSSDLEQTEVFLVEGDSAGGSAKQARDKNYQAILPLRGKILNTWEVDSSQVLASNEIHDISIAIGLEPDNNDLSGLRYGKVCILADADSDGLHIATLICALFVKHFPKLVSQGHVYVAMPPLYRIDAGKQVFYALDDKEKEQFEARLLKENKRQKIQVQRFKGLGEMNPKQLRETTMQPDTRRLIQLTLNHPLQIQETMDMLLSKKRASDRKSWLETKGNLANV</sequence>
<dbReference type="GO" id="GO:0005694">
    <property type="term" value="C:chromosome"/>
    <property type="evidence" value="ECO:0007669"/>
    <property type="project" value="InterPro"/>
</dbReference>
<dbReference type="InterPro" id="IPR001241">
    <property type="entry name" value="Topo_IIA"/>
</dbReference>
<evidence type="ECO:0000256" key="7">
    <source>
        <dbReference type="ARBA" id="ARBA00023029"/>
    </source>
</evidence>
<dbReference type="PATRIC" id="fig|1125411.7.peg.816"/>
<dbReference type="InterPro" id="IPR013759">
    <property type="entry name" value="Topo_IIA_B_C"/>
</dbReference>
<evidence type="ECO:0000256" key="3">
    <source>
        <dbReference type="ARBA" id="ARBA00022723"/>
    </source>
</evidence>
<organism evidence="12 13">
    <name type="scientific">Candidatus Pseudothioglobus singularis PS1</name>
    <dbReference type="NCBI Taxonomy" id="1125411"/>
    <lineage>
        <taxon>Bacteria</taxon>
        <taxon>Pseudomonadati</taxon>
        <taxon>Pseudomonadota</taxon>
        <taxon>Gammaproteobacteria</taxon>
        <taxon>Candidatus Pseudothioglobaceae</taxon>
        <taxon>Candidatus Pseudothioglobus</taxon>
    </lineage>
</organism>
<dbReference type="EMBL" id="CP006911">
    <property type="protein sequence ID" value="ALE01844.1"/>
    <property type="molecule type" value="Genomic_DNA"/>
</dbReference>
<dbReference type="PRINTS" id="PR01098">
    <property type="entry name" value="TOPISMRASE4B"/>
</dbReference>
<dbReference type="InterPro" id="IPR013760">
    <property type="entry name" value="Topo_IIA-like_dom_sf"/>
</dbReference>
<dbReference type="PROSITE" id="PS50880">
    <property type="entry name" value="TOPRIM"/>
    <property type="match status" value="1"/>
</dbReference>
<accession>A0A0M4LD83</accession>
<comment type="catalytic activity">
    <reaction evidence="1 10">
        <text>ATP-dependent breakage, passage and rejoining of double-stranded DNA.</text>
        <dbReference type="EC" id="5.6.2.2"/>
    </reaction>
</comment>
<dbReference type="PROSITE" id="PS00177">
    <property type="entry name" value="TOPOISOMERASE_II"/>
    <property type="match status" value="1"/>
</dbReference>
<evidence type="ECO:0000256" key="9">
    <source>
        <dbReference type="ARBA" id="ARBA00023235"/>
    </source>
</evidence>
<keyword evidence="5 10" id="KW-0067">ATP-binding</keyword>
<dbReference type="InterPro" id="IPR036890">
    <property type="entry name" value="HATPase_C_sf"/>
</dbReference>
<evidence type="ECO:0000259" key="11">
    <source>
        <dbReference type="PROSITE" id="PS50880"/>
    </source>
</evidence>
<feature type="site" description="Interaction with DNA" evidence="10">
    <location>
        <position position="445"/>
    </location>
</feature>
<feature type="site" description="Interaction with DNA" evidence="10">
    <location>
        <position position="496"/>
    </location>
</feature>
<dbReference type="PRINTS" id="PR00418">
    <property type="entry name" value="TPI2FAMILY"/>
</dbReference>
<dbReference type="CDD" id="cd00822">
    <property type="entry name" value="TopoII_Trans_DNA_gyrase"/>
    <property type="match status" value="1"/>
</dbReference>
<dbReference type="Gene3D" id="3.30.565.10">
    <property type="entry name" value="Histidine kinase-like ATPase, C-terminal domain"/>
    <property type="match status" value="1"/>
</dbReference>
<evidence type="ECO:0000256" key="4">
    <source>
        <dbReference type="ARBA" id="ARBA00022741"/>
    </source>
</evidence>
<dbReference type="FunFam" id="3.40.50.670:FF:000003">
    <property type="entry name" value="DNA topoisomerase 4 subunit B"/>
    <property type="match status" value="1"/>
</dbReference>
<dbReference type="RefSeq" id="WP_053820048.1">
    <property type="nucleotide sequence ID" value="NZ_CP006911.1"/>
</dbReference>
<dbReference type="InterPro" id="IPR002288">
    <property type="entry name" value="DNA_gyrase_B_C"/>
</dbReference>
<dbReference type="Gene3D" id="3.40.50.670">
    <property type="match status" value="1"/>
</dbReference>
<feature type="binding site" evidence="10">
    <location>
        <position position="333"/>
    </location>
    <ligand>
        <name>ATP</name>
        <dbReference type="ChEBI" id="CHEBI:30616"/>
    </ligand>
</feature>
<feature type="binding site" evidence="10">
    <location>
        <position position="4"/>
    </location>
    <ligand>
        <name>ATP</name>
        <dbReference type="ChEBI" id="CHEBI:30616"/>
    </ligand>
</feature>
<keyword evidence="9 10" id="KW-0413">Isomerase</keyword>
<dbReference type="PANTHER" id="PTHR45866">
    <property type="entry name" value="DNA GYRASE/TOPOISOMERASE SUBUNIT B"/>
    <property type="match status" value="1"/>
</dbReference>
<gene>
    <name evidence="10" type="primary">parE</name>
    <name evidence="12" type="ORF">W908_04170</name>
</gene>
<dbReference type="Pfam" id="PF00204">
    <property type="entry name" value="DNA_gyraseB"/>
    <property type="match status" value="1"/>
</dbReference>